<dbReference type="EMBL" id="LN890948">
    <property type="protein sequence ID" value="CUS15338.1"/>
    <property type="molecule type" value="Genomic_DNA"/>
</dbReference>
<dbReference type="CDD" id="cd16443">
    <property type="entry name" value="LplA"/>
    <property type="match status" value="1"/>
</dbReference>
<reference evidence="7" key="1">
    <citation type="submission" date="2015-10" db="EMBL/GenBank/DDBJ databases">
        <authorList>
            <person name="Regsiter A."/>
            <person name="william w."/>
        </authorList>
    </citation>
    <scope>NUCLEOTIDE SEQUENCE</scope>
    <source>
        <strain evidence="7">Montdore</strain>
    </source>
</reference>
<dbReference type="InterPro" id="IPR004562">
    <property type="entry name" value="LipoylTrfase_LipoateP_Ligase"/>
</dbReference>
<evidence type="ECO:0000256" key="4">
    <source>
        <dbReference type="ARBA" id="ARBA00015925"/>
    </source>
</evidence>
<feature type="region of interest" description="Disordered" evidence="5">
    <location>
        <begin position="322"/>
        <end position="382"/>
    </location>
</feature>
<dbReference type="Pfam" id="PF21948">
    <property type="entry name" value="LplA-B_cat"/>
    <property type="match status" value="1"/>
</dbReference>
<evidence type="ECO:0000256" key="5">
    <source>
        <dbReference type="SAM" id="MobiDB-lite"/>
    </source>
</evidence>
<keyword evidence="8" id="KW-1185">Reference proteome</keyword>
<dbReference type="SUPFAM" id="SSF55681">
    <property type="entry name" value="Class II aaRS and biotin synthetases"/>
    <property type="match status" value="1"/>
</dbReference>
<dbReference type="InterPro" id="IPR004143">
    <property type="entry name" value="BPL_LPL_catalytic"/>
</dbReference>
<evidence type="ECO:0000313" key="7">
    <source>
        <dbReference type="EMBL" id="CUS15338.1"/>
    </source>
</evidence>
<accession>A0A292Q8S3</accession>
<dbReference type="InterPro" id="IPR045864">
    <property type="entry name" value="aa-tRNA-synth_II/BPL/LPL"/>
</dbReference>
<dbReference type="AlphaFoldDB" id="A0A292Q8S3"/>
<feature type="non-terminal residue" evidence="7">
    <location>
        <position position="1"/>
    </location>
</feature>
<comment type="function">
    <text evidence="1">Catalyzes both the ATP-dependent activation of exogenously supplied lipoate to lipoyl-AMP and the transfer of the activated lipoyl onto the lipoyl domains of lipoate-dependent enzymes.</text>
</comment>
<evidence type="ECO:0000259" key="6">
    <source>
        <dbReference type="PROSITE" id="PS51733"/>
    </source>
</evidence>
<dbReference type="GO" id="GO:0005739">
    <property type="term" value="C:mitochondrion"/>
    <property type="evidence" value="ECO:0007669"/>
    <property type="project" value="TreeGrafter"/>
</dbReference>
<evidence type="ECO:0000256" key="1">
    <source>
        <dbReference type="ARBA" id="ARBA00003253"/>
    </source>
</evidence>
<protein>
    <recommendedName>
        <fullName evidence="4">Putative lipoate-protein ligase A</fullName>
    </recommendedName>
</protein>
<evidence type="ECO:0000313" key="8">
    <source>
        <dbReference type="Proteomes" id="UP001412239"/>
    </source>
</evidence>
<dbReference type="Gene3D" id="3.30.930.10">
    <property type="entry name" value="Bira Bifunctional Protein, Domain 2"/>
    <property type="match status" value="1"/>
</dbReference>
<dbReference type="UniPathway" id="UPA00537">
    <property type="reaction ID" value="UER00595"/>
</dbReference>
<feature type="compositionally biased region" description="Polar residues" evidence="5">
    <location>
        <begin position="363"/>
        <end position="373"/>
    </location>
</feature>
<dbReference type="GO" id="GO:0009249">
    <property type="term" value="P:protein lipoylation"/>
    <property type="evidence" value="ECO:0007669"/>
    <property type="project" value="InterPro"/>
</dbReference>
<dbReference type="PROSITE" id="PS51733">
    <property type="entry name" value="BPL_LPL_CATALYTIC"/>
    <property type="match status" value="1"/>
</dbReference>
<evidence type="ECO:0000256" key="3">
    <source>
        <dbReference type="ARBA" id="ARBA00008242"/>
    </source>
</evidence>
<organism evidence="7 8">
    <name type="scientific">Tuber aestivum</name>
    <name type="common">summer truffle</name>
    <dbReference type="NCBI Taxonomy" id="59557"/>
    <lineage>
        <taxon>Eukaryota</taxon>
        <taxon>Fungi</taxon>
        <taxon>Dikarya</taxon>
        <taxon>Ascomycota</taxon>
        <taxon>Pezizomycotina</taxon>
        <taxon>Pezizomycetes</taxon>
        <taxon>Pezizales</taxon>
        <taxon>Tuberaceae</taxon>
        <taxon>Tuber</taxon>
    </lineage>
</organism>
<gene>
    <name evidence="7" type="ORF">GSTUAT00000595001</name>
</gene>
<dbReference type="GO" id="GO:0017118">
    <property type="term" value="F:lipoyltransferase activity"/>
    <property type="evidence" value="ECO:0007669"/>
    <property type="project" value="TreeGrafter"/>
</dbReference>
<sequence length="382" mass="42071">MSPSRGLAFARSISRAHQQQFPRYQSTFRALSRSQIPVQVYISKSNNPYLNLSLEHYLFQTTPPGITTLIIYTNSPSIVLGRNQNPWVEINHPLFPSASNPPLVVRRRSGGGTVFHDLGNVNYSVAMPTFAFCRDKHAEMVVRALRKLGVVGAVMNKRHDIVILPDGMAVEETRLTREVEGTRKISGSAYKLTTRRSYHHGTMLLESRLEDVSGYLRSAAREWMKARGVGSVRSTVGNVRAEEGKFVGAVVEEFGRMYVGEEGVEILKDTMASGKGWMDQEAGVGICWVGEEVGEIEQVQKGIAELMSPEWIYGQTPQFTFSVPAPKANDEPVPPLPQSKDPLSDATTPPILQPPEGSELEITANNGIIQSASPPLENLVGK</sequence>
<dbReference type="PANTHER" id="PTHR12561:SF3">
    <property type="entry name" value="LIPOYLTRANSFERASE 1, MITOCHONDRIAL"/>
    <property type="match status" value="1"/>
</dbReference>
<proteinExistence type="inferred from homology"/>
<dbReference type="PANTHER" id="PTHR12561">
    <property type="entry name" value="LIPOATE-PROTEIN LIGASE"/>
    <property type="match status" value="1"/>
</dbReference>
<feature type="domain" description="BPL/LPL catalytic" evidence="6">
    <location>
        <begin position="63"/>
        <end position="262"/>
    </location>
</feature>
<name>A0A292Q8S3_9PEZI</name>
<comment type="similarity">
    <text evidence="3">Belongs to the LplA family.</text>
</comment>
<dbReference type="Proteomes" id="UP001412239">
    <property type="component" value="Unassembled WGS sequence"/>
</dbReference>
<comment type="pathway">
    <text evidence="2">Protein modification; protein lipoylation via exogenous pathway; protein N(6)-(lipoyl)lysine from lipoate: step 2/2.</text>
</comment>
<evidence type="ECO:0000256" key="2">
    <source>
        <dbReference type="ARBA" id="ARBA00005085"/>
    </source>
</evidence>